<sequence length="49" mass="5829">KLSFPTDDAVMKSVYLATREATKKWTMPVRKWGIILNQFLIIYEERVQL</sequence>
<keyword evidence="2" id="KW-1185">Reference proteome</keyword>
<name>A0A9X1ZTV2_9FLAO</name>
<accession>A0A9X1ZTV2</accession>
<dbReference type="AlphaFoldDB" id="A0A9X1ZTV2"/>
<evidence type="ECO:0000313" key="1">
    <source>
        <dbReference type="EMBL" id="MCL6220942.1"/>
    </source>
</evidence>
<comment type="caution">
    <text evidence="1">The sequence shown here is derived from an EMBL/GenBank/DDBJ whole genome shotgun (WGS) entry which is preliminary data.</text>
</comment>
<dbReference type="EMBL" id="JAKHSK010000069">
    <property type="protein sequence ID" value="MCL6220942.1"/>
    <property type="molecule type" value="Genomic_DNA"/>
</dbReference>
<gene>
    <name evidence="1" type="ORF">L1967_21840</name>
</gene>
<reference evidence="1" key="1">
    <citation type="submission" date="2022-01" db="EMBL/GenBank/DDBJ databases">
        <title>Genome sequencing of Zunongwangia sp. M21534 genome.</title>
        <authorList>
            <person name="Chen Y."/>
            <person name="Dong C."/>
            <person name="Shao Z."/>
        </authorList>
    </citation>
    <scope>NUCLEOTIDE SEQUENCE</scope>
    <source>
        <strain evidence="1">MCCC M21534</strain>
    </source>
</reference>
<proteinExistence type="predicted"/>
<protein>
    <submittedName>
        <fullName evidence="1">IS256 family transposase</fullName>
    </submittedName>
</protein>
<evidence type="ECO:0000313" key="2">
    <source>
        <dbReference type="Proteomes" id="UP001139521"/>
    </source>
</evidence>
<organism evidence="1 2">
    <name type="scientific">Zunongwangia pacifica</name>
    <dbReference type="NCBI Taxonomy" id="2911062"/>
    <lineage>
        <taxon>Bacteria</taxon>
        <taxon>Pseudomonadati</taxon>
        <taxon>Bacteroidota</taxon>
        <taxon>Flavobacteriia</taxon>
        <taxon>Flavobacteriales</taxon>
        <taxon>Flavobacteriaceae</taxon>
        <taxon>Zunongwangia</taxon>
    </lineage>
</organism>
<feature type="non-terminal residue" evidence="1">
    <location>
        <position position="1"/>
    </location>
</feature>
<dbReference type="Proteomes" id="UP001139521">
    <property type="component" value="Unassembled WGS sequence"/>
</dbReference>